<dbReference type="InterPro" id="IPR027417">
    <property type="entry name" value="P-loop_NTPase"/>
</dbReference>
<sequence>MFTLSETQKNTILKLKKFIFNNDKKYYILKGSAGTGKTTVITKLLESDELNNFKVVFSATTNKAVSVLKQISSFDENKSYSFLTIHKLLNVKRKINKEGKEEFNFIEDNNKIIKSLSIYYYDLIIIDECSMLSNSLVLKLLTLKNFKGKIIFIGDTAQLPPVNEDIKLFDDKSIDSVELKEIMRYKGNIVNLANKVRSLVFDRKTKIKFKDYKCDTISIFKKFEKWFNSYINNLKLSLEKNTEINNLPICLTYTNKQTEEINNKVREYIFNNNYDRFMTNDIIIFNNYYYSKKNSISYYTSQKALIKNVTIQDLKIAFPYKILKSEGYCSIKDNSEIIDKFENIFDLLKNLIIKVWKITLSSDDIIYIVHENNDDYYQEIIDLMTKKIKKFKNYLNKKHGKCSCYDKLIESVWICFYESLIDIFADISYGYCITTHKSQGSTFSNVYVDMNNIILKNQNQEESYRCLYTAITRTSEKLNILI</sequence>
<dbReference type="CDD" id="cd18809">
    <property type="entry name" value="SF1_C_RecD"/>
    <property type="match status" value="1"/>
</dbReference>
<gene>
    <name evidence="2" type="ORF">1_67</name>
</gene>
<dbReference type="Pfam" id="PF13538">
    <property type="entry name" value="UvrD_C_2"/>
    <property type="match status" value="1"/>
</dbReference>
<feature type="domain" description="UvrD-like helicase C-terminal" evidence="1">
    <location>
        <begin position="429"/>
        <end position="480"/>
    </location>
</feature>
<dbReference type="InterPro" id="IPR050534">
    <property type="entry name" value="Coronavir_polyprotein_1ab"/>
</dbReference>
<dbReference type="InterPro" id="IPR027785">
    <property type="entry name" value="UvrD-like_helicase_C"/>
</dbReference>
<dbReference type="EMBL" id="MK250085">
    <property type="protein sequence ID" value="QDY51682.1"/>
    <property type="molecule type" value="Genomic_DNA"/>
</dbReference>
<organism evidence="2">
    <name type="scientific">Mimiviridae sp. ChoanoV1</name>
    <dbReference type="NCBI Taxonomy" id="2596887"/>
    <lineage>
        <taxon>Viruses</taxon>
        <taxon>Varidnaviria</taxon>
        <taxon>Bamfordvirae</taxon>
        <taxon>Nucleocytoviricota</taxon>
        <taxon>Megaviricetes</taxon>
        <taxon>Imitervirales</taxon>
        <taxon>Schizomimiviridae</taxon>
    </lineage>
</organism>
<name>A0A5B8IHE9_9VIRU</name>
<evidence type="ECO:0000313" key="2">
    <source>
        <dbReference type="EMBL" id="QDY51682.1"/>
    </source>
</evidence>
<evidence type="ECO:0000259" key="1">
    <source>
        <dbReference type="Pfam" id="PF13538"/>
    </source>
</evidence>
<protein>
    <recommendedName>
        <fullName evidence="1">UvrD-like helicase C-terminal domain-containing protein</fullName>
    </recommendedName>
</protein>
<dbReference type="SUPFAM" id="SSF52540">
    <property type="entry name" value="P-loop containing nucleoside triphosphate hydrolases"/>
    <property type="match status" value="1"/>
</dbReference>
<accession>A0A5B8IHE9</accession>
<dbReference type="PANTHER" id="PTHR43788">
    <property type="entry name" value="DNA2/NAM7 HELICASE FAMILY MEMBER"/>
    <property type="match status" value="1"/>
</dbReference>
<dbReference type="Pfam" id="PF13604">
    <property type="entry name" value="AAA_30"/>
    <property type="match status" value="1"/>
</dbReference>
<proteinExistence type="predicted"/>
<reference evidence="2" key="1">
    <citation type="submission" date="2018-11" db="EMBL/GenBank/DDBJ databases">
        <title>A distinct lineage of giant viruses engineers rhodopsin photosystems in predatory marine eukaryotes.</title>
        <authorList>
            <person name="Needham D.M."/>
            <person name="Yoshizawa S."/>
            <person name="Hosaka T."/>
            <person name="Poirier C."/>
            <person name="Choi C.-J."/>
            <person name="Hehenberger E."/>
            <person name="Irwin N.A.T."/>
            <person name="Wilken S."/>
            <person name="Yung C.-M."/>
            <person name="Bachy C."/>
            <person name="Kurihara R."/>
            <person name="Nakajima Y."/>
            <person name="Kojima K."/>
            <person name="Kimura-Someya T."/>
            <person name="Leonard G."/>
            <person name="Malmstrom R.R."/>
            <person name="Mende D."/>
            <person name="Olson D.K."/>
            <person name="Sudo Y."/>
            <person name="Sudek S."/>
            <person name="Richards T.A."/>
            <person name="DeLong E.F."/>
            <person name="Keeling P.J."/>
            <person name="Santoro A.E."/>
            <person name="Shirouzu M."/>
            <person name="Iwasaki W."/>
            <person name="Worden A.Z."/>
        </authorList>
    </citation>
    <scope>NUCLEOTIDE SEQUENCE</scope>
</reference>
<dbReference type="Gene3D" id="3.40.50.300">
    <property type="entry name" value="P-loop containing nucleotide triphosphate hydrolases"/>
    <property type="match status" value="2"/>
</dbReference>